<feature type="compositionally biased region" description="Basic and acidic residues" evidence="1">
    <location>
        <begin position="60"/>
        <end position="76"/>
    </location>
</feature>
<organism evidence="3 4">
    <name type="scientific">Methylomonas rivi</name>
    <dbReference type="NCBI Taxonomy" id="2952226"/>
    <lineage>
        <taxon>Bacteria</taxon>
        <taxon>Pseudomonadati</taxon>
        <taxon>Pseudomonadota</taxon>
        <taxon>Gammaproteobacteria</taxon>
        <taxon>Methylococcales</taxon>
        <taxon>Methylococcaceae</taxon>
        <taxon>Methylomonas</taxon>
    </lineage>
</organism>
<sequence>MDTEQIIGPHPLPPHPCGNNLAAVDQKTEHDVPHRVLENDPLKQDELIAAMTQWIVNHHVSPENAERDRKRREALERQGLPDPTRRLPLNTSTQKGNWAEILLAEYLAASSNAQLPVYRLRYNPNVDQSMKGDDVLAFDLNSDPVRVLVGEAKFRSTSTKVVVGELIDALEKSHSGNVPASLQFVADRLFDSGLDDLGAKVAECNTLFAQNRLQLDYVGLLVSNKNAHAHIYSTAQSKVQRLAVMSLVLPDPEG</sequence>
<evidence type="ECO:0000313" key="3">
    <source>
        <dbReference type="EMBL" id="MCQ8128730.1"/>
    </source>
</evidence>
<comment type="caution">
    <text evidence="3">The sequence shown here is derived from an EMBL/GenBank/DDBJ whole genome shotgun (WGS) entry which is preliminary data.</text>
</comment>
<dbReference type="EMBL" id="JANIBK010000041">
    <property type="protein sequence ID" value="MCQ8128730.1"/>
    <property type="molecule type" value="Genomic_DNA"/>
</dbReference>
<dbReference type="InterPro" id="IPR014976">
    <property type="entry name" value="AbpA_HamA_C"/>
</dbReference>
<accession>A0ABT1U4G6</accession>
<proteinExistence type="predicted"/>
<dbReference type="Proteomes" id="UP001524586">
    <property type="component" value="Unassembled WGS sequence"/>
</dbReference>
<feature type="region of interest" description="Disordered" evidence="1">
    <location>
        <begin position="59"/>
        <end position="91"/>
    </location>
</feature>
<evidence type="ECO:0000259" key="2">
    <source>
        <dbReference type="Pfam" id="PF08878"/>
    </source>
</evidence>
<feature type="domain" description="Anti-bacteriophage protein A/HamA C-terminal" evidence="2">
    <location>
        <begin position="27"/>
        <end position="241"/>
    </location>
</feature>
<feature type="non-terminal residue" evidence="3">
    <location>
        <position position="254"/>
    </location>
</feature>
<name>A0ABT1U4G6_9GAMM</name>
<evidence type="ECO:0000256" key="1">
    <source>
        <dbReference type="SAM" id="MobiDB-lite"/>
    </source>
</evidence>
<dbReference type="RefSeq" id="WP_256615134.1">
    <property type="nucleotide sequence ID" value="NZ_JANIBK010000041.1"/>
</dbReference>
<gene>
    <name evidence="3" type="ORF">NP596_09685</name>
</gene>
<reference evidence="3 4" key="1">
    <citation type="submission" date="2022-07" db="EMBL/GenBank/DDBJ databases">
        <title>Methylomonas rivi sp. nov., Methylomonas rosea sp. nov., Methylomonas aureus sp. nov. and Methylomonas subterranea sp. nov., four novel methanotrophs isolated from a freshwater creek and the deep terrestrial subsurface.</title>
        <authorList>
            <person name="Abin C."/>
            <person name="Sankaranarayanan K."/>
            <person name="Garner C."/>
            <person name="Sindelar R."/>
            <person name="Kotary K."/>
            <person name="Garner R."/>
            <person name="Barclay S."/>
            <person name="Lawson P."/>
            <person name="Krumholz L."/>
        </authorList>
    </citation>
    <scope>NUCLEOTIDE SEQUENCE [LARGE SCALE GENOMIC DNA]</scope>
    <source>
        <strain evidence="3 4">WSC-6</strain>
    </source>
</reference>
<dbReference type="Pfam" id="PF08878">
    <property type="entry name" value="HamA"/>
    <property type="match status" value="1"/>
</dbReference>
<protein>
    <submittedName>
        <fullName evidence="3">DUF1837 domain-containing protein</fullName>
    </submittedName>
</protein>
<evidence type="ECO:0000313" key="4">
    <source>
        <dbReference type="Proteomes" id="UP001524586"/>
    </source>
</evidence>
<keyword evidence="4" id="KW-1185">Reference proteome</keyword>